<sequence length="103" mass="11110">ALVSAWTTLKGYPAPAPKRPCRSTETSPSFGLAAVWTPLGIPGPRLDSSWKLYQFLGFPFLPPRDLPDPGIEPRSPSLQVDSLLSGPPGKPGTLPWALYSLRV</sequence>
<reference evidence="1" key="2">
    <citation type="submission" date="2025-03" db="EMBL/GenBank/DDBJ databases">
        <authorList>
            <consortium name="ELIXIR-Norway"/>
            <consortium name="Elixir Norway"/>
        </authorList>
    </citation>
    <scope>NUCLEOTIDE SEQUENCE</scope>
</reference>
<proteinExistence type="predicted"/>
<dbReference type="EMBL" id="OX596090">
    <property type="protein sequence ID" value="CAN0537377.1"/>
    <property type="molecule type" value="Genomic_DNA"/>
</dbReference>
<evidence type="ECO:0000313" key="1">
    <source>
        <dbReference type="EMBL" id="CAN0537377.1"/>
    </source>
</evidence>
<organism evidence="1 2">
    <name type="scientific">Rangifer tarandus platyrhynchus</name>
    <name type="common">Svalbard reindeer</name>
    <dbReference type="NCBI Taxonomy" id="3082113"/>
    <lineage>
        <taxon>Eukaryota</taxon>
        <taxon>Metazoa</taxon>
        <taxon>Chordata</taxon>
        <taxon>Craniata</taxon>
        <taxon>Vertebrata</taxon>
        <taxon>Euteleostomi</taxon>
        <taxon>Mammalia</taxon>
        <taxon>Eutheria</taxon>
        <taxon>Laurasiatheria</taxon>
        <taxon>Artiodactyla</taxon>
        <taxon>Ruminantia</taxon>
        <taxon>Pecora</taxon>
        <taxon>Cervidae</taxon>
        <taxon>Odocoileinae</taxon>
        <taxon>Rangifer</taxon>
    </lineage>
</organism>
<accession>A0AC59ZZR7</accession>
<feature type="non-terminal residue" evidence="1">
    <location>
        <position position="1"/>
    </location>
</feature>
<feature type="non-terminal residue" evidence="1">
    <location>
        <position position="103"/>
    </location>
</feature>
<reference evidence="1" key="1">
    <citation type="submission" date="2023-05" db="EMBL/GenBank/DDBJ databases">
        <authorList>
            <consortium name="ELIXIR-Norway"/>
        </authorList>
    </citation>
    <scope>NUCLEOTIDE SEQUENCE</scope>
</reference>
<gene>
    <name evidence="1" type="ORF">MRATA1EN22A_LOCUS24906</name>
</gene>
<evidence type="ECO:0000313" key="2">
    <source>
        <dbReference type="Proteomes" id="UP001162501"/>
    </source>
</evidence>
<dbReference type="Proteomes" id="UP001162501">
    <property type="component" value="Chromosome 6"/>
</dbReference>
<protein>
    <submittedName>
        <fullName evidence="1">Uncharacterized protein</fullName>
    </submittedName>
</protein>
<name>A0AC59ZZR7_RANTA</name>